<protein>
    <submittedName>
        <fullName evidence="2">Uncharacterized protein</fullName>
    </submittedName>
</protein>
<keyword evidence="3" id="KW-1185">Reference proteome</keyword>
<gene>
    <name evidence="2" type="ORF">V6N11_025541</name>
</gene>
<dbReference type="Proteomes" id="UP001396334">
    <property type="component" value="Unassembled WGS sequence"/>
</dbReference>
<evidence type="ECO:0000256" key="1">
    <source>
        <dbReference type="SAM" id="MobiDB-lite"/>
    </source>
</evidence>
<feature type="region of interest" description="Disordered" evidence="1">
    <location>
        <begin position="82"/>
        <end position="120"/>
    </location>
</feature>
<accession>A0ABR2NIM9</accession>
<organism evidence="2 3">
    <name type="scientific">Hibiscus sabdariffa</name>
    <name type="common">roselle</name>
    <dbReference type="NCBI Taxonomy" id="183260"/>
    <lineage>
        <taxon>Eukaryota</taxon>
        <taxon>Viridiplantae</taxon>
        <taxon>Streptophyta</taxon>
        <taxon>Embryophyta</taxon>
        <taxon>Tracheophyta</taxon>
        <taxon>Spermatophyta</taxon>
        <taxon>Magnoliopsida</taxon>
        <taxon>eudicotyledons</taxon>
        <taxon>Gunneridae</taxon>
        <taxon>Pentapetalae</taxon>
        <taxon>rosids</taxon>
        <taxon>malvids</taxon>
        <taxon>Malvales</taxon>
        <taxon>Malvaceae</taxon>
        <taxon>Malvoideae</taxon>
        <taxon>Hibiscus</taxon>
    </lineage>
</organism>
<sequence>MSSSLPLVHGNSRVCLDNIRANPGLDDSRCQGNGLASHTASDSVSIASGSDMHVASVHIEPHARTSPVVDQSTWVDSTKLEATSDNLKMSTHGAAGSLQEPALDSTVPSSSSSLGGHDAPILEPLPEVVARPEDIKRTFNLNEKYVI</sequence>
<reference evidence="2 3" key="1">
    <citation type="journal article" date="2024" name="G3 (Bethesda)">
        <title>Genome assembly of Hibiscus sabdariffa L. provides insights into metabolisms of medicinal natural products.</title>
        <authorList>
            <person name="Kim T."/>
        </authorList>
    </citation>
    <scope>NUCLEOTIDE SEQUENCE [LARGE SCALE GENOMIC DNA]</scope>
    <source>
        <strain evidence="2">TK-2024</strain>
        <tissue evidence="2">Old leaves</tissue>
    </source>
</reference>
<name>A0ABR2NIM9_9ROSI</name>
<evidence type="ECO:0000313" key="3">
    <source>
        <dbReference type="Proteomes" id="UP001396334"/>
    </source>
</evidence>
<evidence type="ECO:0000313" key="2">
    <source>
        <dbReference type="EMBL" id="KAK8976042.1"/>
    </source>
</evidence>
<dbReference type="EMBL" id="JBBPBN010000138">
    <property type="protein sequence ID" value="KAK8976042.1"/>
    <property type="molecule type" value="Genomic_DNA"/>
</dbReference>
<proteinExistence type="predicted"/>
<comment type="caution">
    <text evidence="2">The sequence shown here is derived from an EMBL/GenBank/DDBJ whole genome shotgun (WGS) entry which is preliminary data.</text>
</comment>